<name>A0A8J4R0T7_9ROSI</name>
<dbReference type="OrthoDB" id="3222at2759"/>
<dbReference type="InterPro" id="IPR000425">
    <property type="entry name" value="MIP"/>
</dbReference>
<evidence type="ECO:0000256" key="6">
    <source>
        <dbReference type="SAM" id="Phobius"/>
    </source>
</evidence>
<keyword evidence="4 6" id="KW-0472">Membrane</keyword>
<dbReference type="SUPFAM" id="SSF81338">
    <property type="entry name" value="Aquaporin-like"/>
    <property type="match status" value="1"/>
</dbReference>
<protein>
    <submittedName>
        <fullName evidence="7">Uncharacterized protein</fullName>
    </submittedName>
</protein>
<dbReference type="EMBL" id="JRKL02001515">
    <property type="protein sequence ID" value="KAF3963591.1"/>
    <property type="molecule type" value="Genomic_DNA"/>
</dbReference>
<keyword evidence="5" id="KW-0813">Transport</keyword>
<dbReference type="PANTHER" id="PTHR47002">
    <property type="entry name" value="AQUAPORIN-LIKE"/>
    <property type="match status" value="1"/>
</dbReference>
<dbReference type="AlphaFoldDB" id="A0A8J4R0T7"/>
<evidence type="ECO:0000256" key="1">
    <source>
        <dbReference type="ARBA" id="ARBA00004141"/>
    </source>
</evidence>
<reference evidence="7" key="1">
    <citation type="submission" date="2020-03" db="EMBL/GenBank/DDBJ databases">
        <title>Castanea mollissima Vanexum genome sequencing.</title>
        <authorList>
            <person name="Staton M."/>
        </authorList>
    </citation>
    <scope>NUCLEOTIDE SEQUENCE</scope>
    <source>
        <tissue evidence="7">Leaf</tissue>
    </source>
</reference>
<dbReference type="PRINTS" id="PR00783">
    <property type="entry name" value="MINTRINSICP"/>
</dbReference>
<keyword evidence="3 6" id="KW-1133">Transmembrane helix</keyword>
<proteinExistence type="inferred from homology"/>
<accession>A0A8J4R0T7</accession>
<feature type="transmembrane region" description="Helical" evidence="6">
    <location>
        <begin position="80"/>
        <end position="100"/>
    </location>
</feature>
<gene>
    <name evidence="7" type="ORF">CMV_012035</name>
</gene>
<dbReference type="InterPro" id="IPR023271">
    <property type="entry name" value="Aquaporin-like"/>
</dbReference>
<dbReference type="GO" id="GO:0016020">
    <property type="term" value="C:membrane"/>
    <property type="evidence" value="ECO:0007669"/>
    <property type="project" value="UniProtKB-SubCell"/>
</dbReference>
<evidence type="ECO:0000313" key="7">
    <source>
        <dbReference type="EMBL" id="KAF3963591.1"/>
    </source>
</evidence>
<feature type="transmembrane region" description="Helical" evidence="6">
    <location>
        <begin position="173"/>
        <end position="195"/>
    </location>
</feature>
<feature type="transmembrane region" description="Helical" evidence="6">
    <location>
        <begin position="207"/>
        <end position="226"/>
    </location>
</feature>
<comment type="subcellular location">
    <subcellularLocation>
        <location evidence="1">Membrane</location>
        <topology evidence="1">Multi-pass membrane protein</topology>
    </subcellularLocation>
</comment>
<feature type="transmembrane region" description="Helical" evidence="6">
    <location>
        <begin position="49"/>
        <end position="68"/>
    </location>
</feature>
<comment type="caution">
    <text evidence="7">The sequence shown here is derived from an EMBL/GenBank/DDBJ whole genome shotgun (WGS) entry which is preliminary data.</text>
</comment>
<evidence type="ECO:0000256" key="5">
    <source>
        <dbReference type="RuleBase" id="RU000477"/>
    </source>
</evidence>
<evidence type="ECO:0000256" key="4">
    <source>
        <dbReference type="ARBA" id="ARBA00023136"/>
    </source>
</evidence>
<dbReference type="PANTHER" id="PTHR47002:SF6">
    <property type="entry name" value="X INTRINSIC PROTEIN"/>
    <property type="match status" value="1"/>
</dbReference>
<keyword evidence="2 5" id="KW-0812">Transmembrane</keyword>
<dbReference type="GO" id="GO:0015267">
    <property type="term" value="F:channel activity"/>
    <property type="evidence" value="ECO:0007669"/>
    <property type="project" value="InterPro"/>
</dbReference>
<comment type="similarity">
    <text evidence="5">Belongs to the MIP/aquaporin (TC 1.A.8) family.</text>
</comment>
<evidence type="ECO:0000256" key="2">
    <source>
        <dbReference type="ARBA" id="ARBA00022692"/>
    </source>
</evidence>
<keyword evidence="8" id="KW-1185">Reference proteome</keyword>
<dbReference type="Gene3D" id="1.20.1080.10">
    <property type="entry name" value="Glycerol uptake facilitator protein"/>
    <property type="match status" value="1"/>
</dbReference>
<evidence type="ECO:0000313" key="8">
    <source>
        <dbReference type="Proteomes" id="UP000737018"/>
    </source>
</evidence>
<evidence type="ECO:0000256" key="3">
    <source>
        <dbReference type="ARBA" id="ARBA00022989"/>
    </source>
</evidence>
<dbReference type="Pfam" id="PF00230">
    <property type="entry name" value="MIP"/>
    <property type="match status" value="1"/>
</dbReference>
<organism evidence="7 8">
    <name type="scientific">Castanea mollissima</name>
    <name type="common">Chinese chestnut</name>
    <dbReference type="NCBI Taxonomy" id="60419"/>
    <lineage>
        <taxon>Eukaryota</taxon>
        <taxon>Viridiplantae</taxon>
        <taxon>Streptophyta</taxon>
        <taxon>Embryophyta</taxon>
        <taxon>Tracheophyta</taxon>
        <taxon>Spermatophyta</taxon>
        <taxon>Magnoliopsida</taxon>
        <taxon>eudicotyledons</taxon>
        <taxon>Gunneridae</taxon>
        <taxon>Pentapetalae</taxon>
        <taxon>rosids</taxon>
        <taxon>fabids</taxon>
        <taxon>Fagales</taxon>
        <taxon>Fagaceae</taxon>
        <taxon>Castanea</taxon>
    </lineage>
</organism>
<sequence>MNNVFPNEAGLQLPRSLEKYESNDYSFKTKFLAFIGACEFYSPEMWKAAFTELIATALLVFTLTTTIISCLDSHEVEPKLLVPLAVFIIAFLFLMVTVPLSGGHMSPVFTFIAALRGLVTLARAAIYVLAQCVGSIIGFVILKKVMDHKTVQNHSLGGCTIDGNGATSALSPVIALALEFVCTCVVLFVGVTVAFDKKRCKELGMAMVCVVVAGSMALAVFVSITVTGRAGYGGVGLNPARCLGPALLHGGKLWDGHWVFWVGPFFACIAYYCYSMNLPKEEEEYDILRLAWACFGKNYDPTNLQERV</sequence>
<feature type="transmembrane region" description="Helical" evidence="6">
    <location>
        <begin position="121"/>
        <end position="142"/>
    </location>
</feature>
<dbReference type="Proteomes" id="UP000737018">
    <property type="component" value="Unassembled WGS sequence"/>
</dbReference>
<feature type="transmembrane region" description="Helical" evidence="6">
    <location>
        <begin position="258"/>
        <end position="274"/>
    </location>
</feature>